<evidence type="ECO:0000256" key="3">
    <source>
        <dbReference type="ARBA" id="ARBA00022603"/>
    </source>
</evidence>
<keyword evidence="6" id="KW-0680">Restriction system</keyword>
<organism evidence="8 9">
    <name type="scientific">Rubripirellula lacrimiformis</name>
    <dbReference type="NCBI Taxonomy" id="1930273"/>
    <lineage>
        <taxon>Bacteria</taxon>
        <taxon>Pseudomonadati</taxon>
        <taxon>Planctomycetota</taxon>
        <taxon>Planctomycetia</taxon>
        <taxon>Pirellulales</taxon>
        <taxon>Pirellulaceae</taxon>
        <taxon>Rubripirellula</taxon>
    </lineage>
</organism>
<sequence>MMTSKKKSAKLTRQHPSPFFSRSYGGYTSDQIDFFASAIGESTRKRTIVDPMGGQGVALSRNAWKGDNVWLGDINPALSFMACLRSPKLILNYKTLAEGLRKKVHRLNRKRRKGGQPEYVDDWFAPTIRDDLYDFGQLANLSMFDDPFGWDNDFWRTSEESQFEIGIVLLAAREFACCRSTDNPTWSKPGGIPREFRLAPTVLRALSLWEAFAEENVSNISSKRIGTLTVQRTNAAKCRLYKAPKAHAIITSPPYANRLDYTKLWAPESEALACICNRSMTEIRREQIGSTVMRGKSASFAENPKELPRVAERVLDEIKKDKSASSANYYYPFFRSYAEGLTSAMECTAERLKKDGVMVVFVRDTVRKDILFPTGQIVIDVLESTCGLELVSETKKIIKGHVGQLRQKAKSGLYGLAQQEWWLAFRRPA</sequence>
<gene>
    <name evidence="8" type="ORF">K227x_37290</name>
</gene>
<dbReference type="InterPro" id="IPR029063">
    <property type="entry name" value="SAM-dependent_MTases_sf"/>
</dbReference>
<keyword evidence="9" id="KW-1185">Reference proteome</keyword>
<comment type="catalytic activity">
    <reaction evidence="7">
        <text>a 2'-deoxycytidine in DNA + S-adenosyl-L-methionine = an N(4)-methyl-2'-deoxycytidine in DNA + S-adenosyl-L-homocysteine + H(+)</text>
        <dbReference type="Rhea" id="RHEA:16857"/>
        <dbReference type="Rhea" id="RHEA-COMP:11369"/>
        <dbReference type="Rhea" id="RHEA-COMP:13674"/>
        <dbReference type="ChEBI" id="CHEBI:15378"/>
        <dbReference type="ChEBI" id="CHEBI:57856"/>
        <dbReference type="ChEBI" id="CHEBI:59789"/>
        <dbReference type="ChEBI" id="CHEBI:85452"/>
        <dbReference type="ChEBI" id="CHEBI:137933"/>
        <dbReference type="EC" id="2.1.1.113"/>
    </reaction>
</comment>
<dbReference type="SUPFAM" id="SSF53335">
    <property type="entry name" value="S-adenosyl-L-methionine-dependent methyltransferases"/>
    <property type="match status" value="1"/>
</dbReference>
<dbReference type="Gene3D" id="3.40.50.150">
    <property type="entry name" value="Vaccinia Virus protein VP39"/>
    <property type="match status" value="1"/>
</dbReference>
<dbReference type="KEGG" id="rlc:K227x_37290"/>
<dbReference type="GO" id="GO:0009307">
    <property type="term" value="P:DNA restriction-modification system"/>
    <property type="evidence" value="ECO:0007669"/>
    <property type="project" value="UniProtKB-KW"/>
</dbReference>
<evidence type="ECO:0000256" key="7">
    <source>
        <dbReference type="ARBA" id="ARBA00049120"/>
    </source>
</evidence>
<reference evidence="8 9" key="1">
    <citation type="submission" date="2019-02" db="EMBL/GenBank/DDBJ databases">
        <title>Deep-cultivation of Planctomycetes and their phenomic and genomic characterization uncovers novel biology.</title>
        <authorList>
            <person name="Wiegand S."/>
            <person name="Jogler M."/>
            <person name="Boedeker C."/>
            <person name="Pinto D."/>
            <person name="Vollmers J."/>
            <person name="Rivas-Marin E."/>
            <person name="Kohn T."/>
            <person name="Peeters S.H."/>
            <person name="Heuer A."/>
            <person name="Rast P."/>
            <person name="Oberbeckmann S."/>
            <person name="Bunk B."/>
            <person name="Jeske O."/>
            <person name="Meyerdierks A."/>
            <person name="Storesund J.E."/>
            <person name="Kallscheuer N."/>
            <person name="Luecker S."/>
            <person name="Lage O.M."/>
            <person name="Pohl T."/>
            <person name="Merkel B.J."/>
            <person name="Hornburger P."/>
            <person name="Mueller R.-W."/>
            <person name="Bruemmer F."/>
            <person name="Labrenz M."/>
            <person name="Spormann A.M."/>
            <person name="Op den Camp H."/>
            <person name="Overmann J."/>
            <person name="Amann R."/>
            <person name="Jetten M.S.M."/>
            <person name="Mascher T."/>
            <person name="Medema M.H."/>
            <person name="Devos D.P."/>
            <person name="Kaster A.-K."/>
            <person name="Ovreas L."/>
            <person name="Rohde M."/>
            <person name="Galperin M.Y."/>
            <person name="Jogler C."/>
        </authorList>
    </citation>
    <scope>NUCLEOTIDE SEQUENCE [LARGE SCALE GENOMIC DNA]</scope>
    <source>
        <strain evidence="8 9">K22_7</strain>
    </source>
</reference>
<keyword evidence="4" id="KW-0808">Transferase</keyword>
<dbReference type="GO" id="GO:0015667">
    <property type="term" value="F:site-specific DNA-methyltransferase (cytosine-N4-specific) activity"/>
    <property type="evidence" value="ECO:0007669"/>
    <property type="project" value="UniProtKB-EC"/>
</dbReference>
<dbReference type="EMBL" id="CP036525">
    <property type="protein sequence ID" value="QDT05329.1"/>
    <property type="molecule type" value="Genomic_DNA"/>
</dbReference>
<accession>A0A517NDX6</accession>
<dbReference type="GO" id="GO:0003677">
    <property type="term" value="F:DNA binding"/>
    <property type="evidence" value="ECO:0007669"/>
    <property type="project" value="InterPro"/>
</dbReference>
<dbReference type="RefSeq" id="WP_145171396.1">
    <property type="nucleotide sequence ID" value="NZ_CP036525.1"/>
</dbReference>
<dbReference type="InterPro" id="IPR017985">
    <property type="entry name" value="MeTrfase_CN4_CS"/>
</dbReference>
<dbReference type="AlphaFoldDB" id="A0A517NDX6"/>
<protein>
    <recommendedName>
        <fullName evidence="2">site-specific DNA-methyltransferase (cytosine-N(4)-specific)</fullName>
        <ecNumber evidence="2">2.1.1.113</ecNumber>
    </recommendedName>
</protein>
<dbReference type="PROSITE" id="PS00093">
    <property type="entry name" value="N4_MTASE"/>
    <property type="match status" value="1"/>
</dbReference>
<evidence type="ECO:0000256" key="2">
    <source>
        <dbReference type="ARBA" id="ARBA00012185"/>
    </source>
</evidence>
<evidence type="ECO:0000256" key="6">
    <source>
        <dbReference type="ARBA" id="ARBA00022747"/>
    </source>
</evidence>
<keyword evidence="3" id="KW-0489">Methyltransferase</keyword>
<name>A0A517NDX6_9BACT</name>
<dbReference type="EC" id="2.1.1.113" evidence="2"/>
<evidence type="ECO:0000256" key="5">
    <source>
        <dbReference type="ARBA" id="ARBA00022691"/>
    </source>
</evidence>
<evidence type="ECO:0000313" key="8">
    <source>
        <dbReference type="EMBL" id="QDT05329.1"/>
    </source>
</evidence>
<dbReference type="OrthoDB" id="9800801at2"/>
<keyword evidence="5" id="KW-0949">S-adenosyl-L-methionine</keyword>
<evidence type="ECO:0000313" key="9">
    <source>
        <dbReference type="Proteomes" id="UP000318538"/>
    </source>
</evidence>
<evidence type="ECO:0000256" key="1">
    <source>
        <dbReference type="ARBA" id="ARBA00010203"/>
    </source>
</evidence>
<comment type="similarity">
    <text evidence="1">Belongs to the N(4)/N(6)-methyltransferase family. N(4) subfamily.</text>
</comment>
<evidence type="ECO:0000256" key="4">
    <source>
        <dbReference type="ARBA" id="ARBA00022679"/>
    </source>
</evidence>
<dbReference type="Proteomes" id="UP000318538">
    <property type="component" value="Chromosome"/>
</dbReference>
<proteinExistence type="inferred from homology"/>
<dbReference type="GO" id="GO:0032259">
    <property type="term" value="P:methylation"/>
    <property type="evidence" value="ECO:0007669"/>
    <property type="project" value="UniProtKB-KW"/>
</dbReference>